<comment type="caution">
    <text evidence="1">The sequence shown here is derived from an EMBL/GenBank/DDBJ whole genome shotgun (WGS) entry which is preliminary data.</text>
</comment>
<evidence type="ECO:0000313" key="2">
    <source>
        <dbReference type="Proteomes" id="UP001174936"/>
    </source>
</evidence>
<sequence length="218" mass="24012">MIRAMLGMVPFRPDTEETLKQGRSMDAKIVGSDTARNPPGFSKQTPSISALWRRSFRSAHWAPAALCSNPICPGGVIRHRGKRKASLMALLCSQWLVALPCGLLHGSRSAALCSPWISPKFRNQRTYLRLPIACRGWCCHCYSGVRGGTPLPGKSCRVVRRPTAWICSVVGQTAAEGYLRRRLDSNHPSQNGRAAASLTEAKLRPSRFSRQTCPHCLC</sequence>
<name>A0AA40CHN9_9PEZI</name>
<accession>A0AA40CHN9</accession>
<proteinExistence type="predicted"/>
<protein>
    <submittedName>
        <fullName evidence="1">Uncharacterized protein</fullName>
    </submittedName>
</protein>
<reference evidence="1" key="1">
    <citation type="submission" date="2023-06" db="EMBL/GenBank/DDBJ databases">
        <title>Genome-scale phylogeny and comparative genomics of the fungal order Sordariales.</title>
        <authorList>
            <consortium name="Lawrence Berkeley National Laboratory"/>
            <person name="Hensen N."/>
            <person name="Bonometti L."/>
            <person name="Westerberg I."/>
            <person name="Brannstrom I.O."/>
            <person name="Guillou S."/>
            <person name="Cros-Aarteil S."/>
            <person name="Calhoun S."/>
            <person name="Haridas S."/>
            <person name="Kuo A."/>
            <person name="Mondo S."/>
            <person name="Pangilinan J."/>
            <person name="Riley R."/>
            <person name="Labutti K."/>
            <person name="Andreopoulos B."/>
            <person name="Lipzen A."/>
            <person name="Chen C."/>
            <person name="Yanf M."/>
            <person name="Daum C."/>
            <person name="Ng V."/>
            <person name="Clum A."/>
            <person name="Steindorff A."/>
            <person name="Ohm R."/>
            <person name="Martin F."/>
            <person name="Silar P."/>
            <person name="Natvig D."/>
            <person name="Lalanne C."/>
            <person name="Gautier V."/>
            <person name="Ament-Velasquez S.L."/>
            <person name="Kruys A."/>
            <person name="Hutchinson M.I."/>
            <person name="Powell A.J."/>
            <person name="Barry K."/>
            <person name="Miller A.N."/>
            <person name="Grigoriev I.V."/>
            <person name="Debuchy R."/>
            <person name="Gladieux P."/>
            <person name="Thoren M.H."/>
            <person name="Johannesson H."/>
        </authorList>
    </citation>
    <scope>NUCLEOTIDE SEQUENCE</scope>
    <source>
        <strain evidence="1">SMH2532-1</strain>
    </source>
</reference>
<evidence type="ECO:0000313" key="1">
    <source>
        <dbReference type="EMBL" id="KAK0638660.1"/>
    </source>
</evidence>
<gene>
    <name evidence="1" type="ORF">B0T16DRAFT_228284</name>
</gene>
<keyword evidence="2" id="KW-1185">Reference proteome</keyword>
<dbReference type="EMBL" id="JAULSV010000007">
    <property type="protein sequence ID" value="KAK0638660.1"/>
    <property type="molecule type" value="Genomic_DNA"/>
</dbReference>
<dbReference type="Proteomes" id="UP001174936">
    <property type="component" value="Unassembled WGS sequence"/>
</dbReference>
<dbReference type="AlphaFoldDB" id="A0AA40CHN9"/>
<organism evidence="1 2">
    <name type="scientific">Cercophora newfieldiana</name>
    <dbReference type="NCBI Taxonomy" id="92897"/>
    <lineage>
        <taxon>Eukaryota</taxon>
        <taxon>Fungi</taxon>
        <taxon>Dikarya</taxon>
        <taxon>Ascomycota</taxon>
        <taxon>Pezizomycotina</taxon>
        <taxon>Sordariomycetes</taxon>
        <taxon>Sordariomycetidae</taxon>
        <taxon>Sordariales</taxon>
        <taxon>Lasiosphaeriaceae</taxon>
        <taxon>Cercophora</taxon>
    </lineage>
</organism>